<dbReference type="SUPFAM" id="SSF53213">
    <property type="entry name" value="LigB-like"/>
    <property type="match status" value="1"/>
</dbReference>
<keyword evidence="2" id="KW-0223">Dioxygenase</keyword>
<dbReference type="EMBL" id="FAXA01000116">
    <property type="protein sequence ID" value="CUV01692.1"/>
    <property type="molecule type" value="Genomic_DNA"/>
</dbReference>
<reference evidence="2" key="1">
    <citation type="submission" date="2015-10" db="EMBL/GenBank/DDBJ databases">
        <authorList>
            <person name="Gilbert D.G."/>
        </authorList>
    </citation>
    <scope>NUCLEOTIDE SEQUENCE</scope>
</reference>
<dbReference type="Pfam" id="PF02900">
    <property type="entry name" value="LigB"/>
    <property type="match status" value="1"/>
</dbReference>
<dbReference type="InterPro" id="IPR004183">
    <property type="entry name" value="Xdiol_dOase_suB"/>
</dbReference>
<protein>
    <submittedName>
        <fullName evidence="2">3-O-methylgallate 3,4-dioxygenase</fullName>
    </submittedName>
</protein>
<dbReference type="Gene3D" id="3.40.830.10">
    <property type="entry name" value="LigB-like"/>
    <property type="match status" value="1"/>
</dbReference>
<sequence length="323" mass="36634">MAELLGIGCSHGPIILTPPENWHRSRERIFSRNPNFQAPPQLIKELGDDNGLTQDIIDQQKVVEAFQVMRDRLHEWNPDVVMVIGDDQAENFQQDNLPPFCLYTGDEVDGYPFRRAGGKDNIWEAETETRFTFRCPKDFSRDMRNSLIRDGIDMASSSKLNGWDWGLAHAIINPLVYLDPEGKFPLLPLFVNCYGEEAGPDYPPRPTAKRCYEVGQSIRRFLDTRDERVAVVASSSWSHSFLAHKNNCSAIDLETDRRYLELVRQGQGSQLATLTPEELQDSGDHEILNWIIALGILGDVPAEIVDVRESHTQLAFRVAALWG</sequence>
<gene>
    <name evidence="2" type="ORF">MGWOODY_Clf2573</name>
</gene>
<feature type="domain" description="Extradiol ring-cleavage dioxygenase class III enzyme subunit B" evidence="1">
    <location>
        <begin position="53"/>
        <end position="307"/>
    </location>
</feature>
<dbReference type="GO" id="GO:0016702">
    <property type="term" value="F:oxidoreductase activity, acting on single donors with incorporation of molecular oxygen, incorporation of two atoms of oxygen"/>
    <property type="evidence" value="ECO:0007669"/>
    <property type="project" value="UniProtKB-ARBA"/>
</dbReference>
<evidence type="ECO:0000313" key="2">
    <source>
        <dbReference type="EMBL" id="CUV01692.1"/>
    </source>
</evidence>
<name>A0A160V790_9ZZZZ</name>
<dbReference type="AlphaFoldDB" id="A0A160V790"/>
<dbReference type="GO" id="GO:0008198">
    <property type="term" value="F:ferrous iron binding"/>
    <property type="evidence" value="ECO:0007669"/>
    <property type="project" value="InterPro"/>
</dbReference>
<proteinExistence type="predicted"/>
<evidence type="ECO:0000259" key="1">
    <source>
        <dbReference type="Pfam" id="PF02900"/>
    </source>
</evidence>
<keyword evidence="2" id="KW-0560">Oxidoreductase</keyword>
<accession>A0A160V790</accession>
<organism evidence="2">
    <name type="scientific">hydrothermal vent metagenome</name>
    <dbReference type="NCBI Taxonomy" id="652676"/>
    <lineage>
        <taxon>unclassified sequences</taxon>
        <taxon>metagenomes</taxon>
        <taxon>ecological metagenomes</taxon>
    </lineage>
</organism>